<dbReference type="InterPro" id="IPR007192">
    <property type="entry name" value="APC8"/>
</dbReference>
<organism evidence="10 11">
    <name type="scientific">Tilletiopsis washingtonensis</name>
    <dbReference type="NCBI Taxonomy" id="58919"/>
    <lineage>
        <taxon>Eukaryota</taxon>
        <taxon>Fungi</taxon>
        <taxon>Dikarya</taxon>
        <taxon>Basidiomycota</taxon>
        <taxon>Ustilaginomycotina</taxon>
        <taxon>Exobasidiomycetes</taxon>
        <taxon>Entylomatales</taxon>
        <taxon>Entylomatales incertae sedis</taxon>
        <taxon>Tilletiopsis</taxon>
    </lineage>
</organism>
<evidence type="ECO:0000256" key="6">
    <source>
        <dbReference type="ARBA" id="ARBA00023306"/>
    </source>
</evidence>
<feature type="repeat" description="TPR" evidence="7">
    <location>
        <begin position="515"/>
        <end position="548"/>
    </location>
</feature>
<dbReference type="Pfam" id="PF04049">
    <property type="entry name" value="ANAPC8"/>
    <property type="match status" value="1"/>
</dbReference>
<evidence type="ECO:0000313" key="11">
    <source>
        <dbReference type="Proteomes" id="UP000245946"/>
    </source>
</evidence>
<sequence length="752" mass="82202">MSANSLFEVRYSFPDSGPAEARNALRRAAHELSERGLSAAASWARELLICVPRVPSGASAVAGPSSAGPSHSANGTPARAPSTSRLFPVHSTPALGSMYLPSSPVSQLGLRSHLVPGGATPSSQIGDDSGRFPSRAPPSPLARNAYYADGDDSSSSLDQSQQGSAHVHFAPSQETSRLSDVGSEADAAGHTEDDEDDYQFARAMFEQHHFERCVAWLEKRRMTSDRAEFLRLYAKYLIIERRLDEEGAIVSPASVETALRQRTSDGLLVLLKELIDPSDPYLLYLKGVVLRKFNKRIEAIDCFIRSLELLPYCWSTWLELSTALDPEGEEIIELASLLPDSFMTAFFIDHYCRRVLRLHRHSNEVARCDALLALFPNSPYILNCKAHSHYIAEDFAEAEAQWDEARALDPYCLEGVAEYSNLLFVLDKPEKLAYLTTSLVEIGRDSPDACCALANYHTMQLNNHRAVEALQRALRLDPSCLNAWILLGHAYVELRNSQAATEMYRHALDLAPHDHRAWYGLGQAYELNESPHYALHYYQKACALSPYNARMWIGQAVCFEKLGRTQHAISSYKRALSLGGQAPAEQIDLIGHIIGVYQSADEHVATEVWHRRIVDLVTASQDGPEPLPFSRYAPSFLATSRMLLREAGAHTDPSDADPEPLEIDSDIAGGADTTDGSAMEVDDSMGPPVAARAPSLTTAKLHAAAKSKAAAARANVELAGEFLARIIASGSERAGEAEELQKIIATLPGAGG</sequence>
<dbReference type="GO" id="GO:0016567">
    <property type="term" value="P:protein ubiquitination"/>
    <property type="evidence" value="ECO:0007669"/>
    <property type="project" value="TreeGrafter"/>
</dbReference>
<gene>
    <name evidence="10" type="ORF">FA09DRAFT_328920</name>
</gene>
<dbReference type="SUPFAM" id="SSF48452">
    <property type="entry name" value="TPR-like"/>
    <property type="match status" value="1"/>
</dbReference>
<feature type="region of interest" description="Disordered" evidence="8">
    <location>
        <begin position="111"/>
        <end position="193"/>
    </location>
</feature>
<dbReference type="InterPro" id="IPR019734">
    <property type="entry name" value="TPR_rpt"/>
</dbReference>
<dbReference type="GeneID" id="37269509"/>
<dbReference type="OrthoDB" id="10262026at2759"/>
<proteinExistence type="predicted"/>
<keyword evidence="3" id="KW-0498">Mitosis</keyword>
<dbReference type="GO" id="GO:0005680">
    <property type="term" value="C:anaphase-promoting complex"/>
    <property type="evidence" value="ECO:0007669"/>
    <property type="project" value="InterPro"/>
</dbReference>
<reference evidence="10 11" key="1">
    <citation type="journal article" date="2018" name="Mol. Biol. Evol.">
        <title>Broad Genomic Sampling Reveals a Smut Pathogenic Ancestry of the Fungal Clade Ustilaginomycotina.</title>
        <authorList>
            <person name="Kijpornyongpan T."/>
            <person name="Mondo S.J."/>
            <person name="Barry K."/>
            <person name="Sandor L."/>
            <person name="Lee J."/>
            <person name="Lipzen A."/>
            <person name="Pangilinan J."/>
            <person name="LaButti K."/>
            <person name="Hainaut M."/>
            <person name="Henrissat B."/>
            <person name="Grigoriev I.V."/>
            <person name="Spatafora J.W."/>
            <person name="Aime M.C."/>
        </authorList>
    </citation>
    <scope>NUCLEOTIDE SEQUENCE [LARGE SCALE GENOMIC DNA]</scope>
    <source>
        <strain evidence="10 11">MCA 4186</strain>
    </source>
</reference>
<keyword evidence="2" id="KW-0677">Repeat</keyword>
<dbReference type="GO" id="GO:0031145">
    <property type="term" value="P:anaphase-promoting complex-dependent catabolic process"/>
    <property type="evidence" value="ECO:0007669"/>
    <property type="project" value="TreeGrafter"/>
</dbReference>
<evidence type="ECO:0000256" key="1">
    <source>
        <dbReference type="ARBA" id="ARBA00022618"/>
    </source>
</evidence>
<feature type="domain" description="Cdc23" evidence="9">
    <location>
        <begin position="175"/>
        <end position="386"/>
    </location>
</feature>
<evidence type="ECO:0000256" key="7">
    <source>
        <dbReference type="PROSITE-ProRule" id="PRU00339"/>
    </source>
</evidence>
<dbReference type="InterPro" id="IPR011990">
    <property type="entry name" value="TPR-like_helical_dom_sf"/>
</dbReference>
<dbReference type="GO" id="GO:0051301">
    <property type="term" value="P:cell division"/>
    <property type="evidence" value="ECO:0007669"/>
    <property type="project" value="UniProtKB-KW"/>
</dbReference>
<evidence type="ECO:0000256" key="2">
    <source>
        <dbReference type="ARBA" id="ARBA00022737"/>
    </source>
</evidence>
<dbReference type="Gene3D" id="1.25.40.10">
    <property type="entry name" value="Tetratricopeptide repeat domain"/>
    <property type="match status" value="2"/>
</dbReference>
<dbReference type="EMBL" id="KZ819288">
    <property type="protein sequence ID" value="PWN99542.1"/>
    <property type="molecule type" value="Genomic_DNA"/>
</dbReference>
<dbReference type="SMART" id="SM00028">
    <property type="entry name" value="TPR"/>
    <property type="match status" value="6"/>
</dbReference>
<dbReference type="SMART" id="SM00671">
    <property type="entry name" value="SEL1"/>
    <property type="match status" value="2"/>
</dbReference>
<feature type="region of interest" description="Disordered" evidence="8">
    <location>
        <begin position="59"/>
        <end position="88"/>
    </location>
</feature>
<evidence type="ECO:0000313" key="10">
    <source>
        <dbReference type="EMBL" id="PWN99542.1"/>
    </source>
</evidence>
<feature type="region of interest" description="Disordered" evidence="8">
    <location>
        <begin position="649"/>
        <end position="691"/>
    </location>
</feature>
<keyword evidence="1" id="KW-0132">Cell division</keyword>
<dbReference type="GO" id="GO:0045842">
    <property type="term" value="P:positive regulation of mitotic metaphase/anaphase transition"/>
    <property type="evidence" value="ECO:0007669"/>
    <property type="project" value="TreeGrafter"/>
</dbReference>
<name>A0A316ZF55_9BASI</name>
<accession>A0A316ZF55</accession>
<evidence type="ECO:0000259" key="9">
    <source>
        <dbReference type="Pfam" id="PF04049"/>
    </source>
</evidence>
<dbReference type="PROSITE" id="PS50005">
    <property type="entry name" value="TPR"/>
    <property type="match status" value="2"/>
</dbReference>
<feature type="compositionally biased region" description="Low complexity" evidence="8">
    <location>
        <begin position="59"/>
        <end position="73"/>
    </location>
</feature>
<keyword evidence="6" id="KW-0131">Cell cycle</keyword>
<dbReference type="Pfam" id="PF13432">
    <property type="entry name" value="TPR_16"/>
    <property type="match status" value="1"/>
</dbReference>
<feature type="compositionally biased region" description="Low complexity" evidence="8">
    <location>
        <begin position="153"/>
        <end position="164"/>
    </location>
</feature>
<evidence type="ECO:0000256" key="3">
    <source>
        <dbReference type="ARBA" id="ARBA00022776"/>
    </source>
</evidence>
<feature type="repeat" description="TPR" evidence="7">
    <location>
        <begin position="481"/>
        <end position="514"/>
    </location>
</feature>
<evidence type="ECO:0000256" key="5">
    <source>
        <dbReference type="ARBA" id="ARBA00022803"/>
    </source>
</evidence>
<dbReference type="PANTHER" id="PTHR12558:SF10">
    <property type="entry name" value="CELL DIVISION CYCLE PROTEIN 23 HOMOLOG"/>
    <property type="match status" value="1"/>
</dbReference>
<keyword evidence="4" id="KW-0833">Ubl conjugation pathway</keyword>
<keyword evidence="5 7" id="KW-0802">TPR repeat</keyword>
<dbReference type="Proteomes" id="UP000245946">
    <property type="component" value="Unassembled WGS sequence"/>
</dbReference>
<protein>
    <submittedName>
        <fullName evidence="10">TPR-like protein</fullName>
    </submittedName>
</protein>
<dbReference type="RefSeq" id="XP_025599821.1">
    <property type="nucleotide sequence ID" value="XM_025741965.1"/>
</dbReference>
<dbReference type="AlphaFoldDB" id="A0A316ZF55"/>
<keyword evidence="11" id="KW-1185">Reference proteome</keyword>
<dbReference type="PANTHER" id="PTHR12558">
    <property type="entry name" value="CELL DIVISION CYCLE 16,23,27"/>
    <property type="match status" value="1"/>
</dbReference>
<feature type="compositionally biased region" description="Acidic residues" evidence="8">
    <location>
        <begin position="654"/>
        <end position="665"/>
    </location>
</feature>
<dbReference type="InterPro" id="IPR006597">
    <property type="entry name" value="Sel1-like"/>
</dbReference>
<evidence type="ECO:0000256" key="8">
    <source>
        <dbReference type="SAM" id="MobiDB-lite"/>
    </source>
</evidence>
<evidence type="ECO:0000256" key="4">
    <source>
        <dbReference type="ARBA" id="ARBA00022786"/>
    </source>
</evidence>
<dbReference type="STRING" id="58919.A0A316ZF55"/>